<keyword evidence="1" id="KW-1133">Transmembrane helix</keyword>
<keyword evidence="1" id="KW-0472">Membrane</keyword>
<proteinExistence type="predicted"/>
<feature type="transmembrane region" description="Helical" evidence="1">
    <location>
        <begin position="84"/>
        <end position="106"/>
    </location>
</feature>
<reference evidence="2 3" key="1">
    <citation type="submission" date="2017-05" db="EMBL/GenBank/DDBJ databases">
        <title>The Genome Sequence of Enterococcus faecium 2D5_DIV0622.</title>
        <authorList>
            <consortium name="The Broad Institute Genomics Platform"/>
            <consortium name="The Broad Institute Genomic Center for Infectious Diseases"/>
            <person name="Earl A."/>
            <person name="Manson A."/>
            <person name="Schwartman J."/>
            <person name="Gilmore M."/>
            <person name="Abouelleil A."/>
            <person name="Cao P."/>
            <person name="Chapman S."/>
            <person name="Cusick C."/>
            <person name="Shea T."/>
            <person name="Young S."/>
            <person name="Neafsey D."/>
            <person name="Nusbaum C."/>
            <person name="Birren B."/>
        </authorList>
    </citation>
    <scope>NUCLEOTIDE SEQUENCE [LARGE SCALE GENOMIC DNA]</scope>
    <source>
        <strain evidence="2 3">2D5_DIV0622</strain>
    </source>
</reference>
<feature type="transmembrane region" description="Helical" evidence="1">
    <location>
        <begin position="31"/>
        <end position="54"/>
    </location>
</feature>
<name>A0A200I3E6_9ENTE</name>
<keyword evidence="1" id="KW-0812">Transmembrane</keyword>
<evidence type="ECO:0000256" key="1">
    <source>
        <dbReference type="SAM" id="Phobius"/>
    </source>
</evidence>
<gene>
    <name evidence="2" type="ORF">A5869_000539</name>
</gene>
<evidence type="ECO:0000313" key="3">
    <source>
        <dbReference type="Proteomes" id="UP000196503"/>
    </source>
</evidence>
<accession>A0A200I3E6</accession>
<dbReference type="AlphaFoldDB" id="A0A200I3E6"/>
<sequence>MVSVAIFLIVYILNKKELYTQHQTLKIIDKIFVGIFTFCSWIPLLCILSANWAMNHFQRSSINQILFTLTQPVEGINQLQLDSYIVGPLMQSLFFIFILIFIFYGINRLTKLKKGLLFLNLSGLKNC</sequence>
<evidence type="ECO:0000313" key="2">
    <source>
        <dbReference type="EMBL" id="OUZ18891.1"/>
    </source>
</evidence>
<organism evidence="2 3">
    <name type="scientific">Enterococcus cecorum</name>
    <dbReference type="NCBI Taxonomy" id="44008"/>
    <lineage>
        <taxon>Bacteria</taxon>
        <taxon>Bacillati</taxon>
        <taxon>Bacillota</taxon>
        <taxon>Bacilli</taxon>
        <taxon>Lactobacillales</taxon>
        <taxon>Enterococcaceae</taxon>
        <taxon>Enterococcus</taxon>
    </lineage>
</organism>
<protein>
    <submittedName>
        <fullName evidence="2">Uncharacterized protein</fullName>
    </submittedName>
</protein>
<comment type="caution">
    <text evidence="2">The sequence shown here is derived from an EMBL/GenBank/DDBJ whole genome shotgun (WGS) entry which is preliminary data.</text>
</comment>
<dbReference type="EMBL" id="NIBL01000001">
    <property type="protein sequence ID" value="OUZ18891.1"/>
    <property type="molecule type" value="Genomic_DNA"/>
</dbReference>
<dbReference type="Proteomes" id="UP000196503">
    <property type="component" value="Unassembled WGS sequence"/>
</dbReference>